<evidence type="ECO:0000313" key="2">
    <source>
        <dbReference type="EMBL" id="KAK3266513.1"/>
    </source>
</evidence>
<dbReference type="Proteomes" id="UP001190700">
    <property type="component" value="Unassembled WGS sequence"/>
</dbReference>
<organism evidence="2 3">
    <name type="scientific">Cymbomonas tetramitiformis</name>
    <dbReference type="NCBI Taxonomy" id="36881"/>
    <lineage>
        <taxon>Eukaryota</taxon>
        <taxon>Viridiplantae</taxon>
        <taxon>Chlorophyta</taxon>
        <taxon>Pyramimonadophyceae</taxon>
        <taxon>Pyramimonadales</taxon>
        <taxon>Pyramimonadaceae</taxon>
        <taxon>Cymbomonas</taxon>
    </lineage>
</organism>
<accession>A0AAE0FVQ7</accession>
<comment type="caution">
    <text evidence="2">The sequence shown here is derived from an EMBL/GenBank/DDBJ whole genome shotgun (WGS) entry which is preliminary data.</text>
</comment>
<sequence length="209" mass="23081">MKGRQLQSPLAEEESAKKAKSAQEHQERAEKKYAEKLRLTEQKTRQSEEKAWNLEKAIGGASGSAADAKHTEEQLQQAILFREKELRVEVVAEAERQREAKLLGEKDKKHKDDLKGAFASNADLAKDGMHKQSAQLALMFNMHSQFTSLVAEAKKIATDLWSKDPDAVATAAIELSIHKGIVAGDIEPEEGEEGTPEKILELLAATNLV</sequence>
<dbReference type="EMBL" id="LGRX02013014">
    <property type="protein sequence ID" value="KAK3266513.1"/>
    <property type="molecule type" value="Genomic_DNA"/>
</dbReference>
<keyword evidence="3" id="KW-1185">Reference proteome</keyword>
<evidence type="ECO:0000256" key="1">
    <source>
        <dbReference type="SAM" id="MobiDB-lite"/>
    </source>
</evidence>
<feature type="region of interest" description="Disordered" evidence="1">
    <location>
        <begin position="1"/>
        <end position="51"/>
    </location>
</feature>
<reference evidence="2 3" key="1">
    <citation type="journal article" date="2015" name="Genome Biol. Evol.">
        <title>Comparative Genomics of a Bacterivorous Green Alga Reveals Evolutionary Causalities and Consequences of Phago-Mixotrophic Mode of Nutrition.</title>
        <authorList>
            <person name="Burns J.A."/>
            <person name="Paasch A."/>
            <person name="Narechania A."/>
            <person name="Kim E."/>
        </authorList>
    </citation>
    <scope>NUCLEOTIDE SEQUENCE [LARGE SCALE GENOMIC DNA]</scope>
    <source>
        <strain evidence="2 3">PLY_AMNH</strain>
    </source>
</reference>
<gene>
    <name evidence="2" type="ORF">CYMTET_24869</name>
</gene>
<protein>
    <submittedName>
        <fullName evidence="2">Uncharacterized protein</fullName>
    </submittedName>
</protein>
<evidence type="ECO:0000313" key="3">
    <source>
        <dbReference type="Proteomes" id="UP001190700"/>
    </source>
</evidence>
<name>A0AAE0FVQ7_9CHLO</name>
<dbReference type="AlphaFoldDB" id="A0AAE0FVQ7"/>
<proteinExistence type="predicted"/>
<feature type="compositionally biased region" description="Basic and acidic residues" evidence="1">
    <location>
        <begin position="14"/>
        <end position="51"/>
    </location>
</feature>